<dbReference type="RefSeq" id="WP_006971286.1">
    <property type="nucleotide sequence ID" value="NZ_ABCS01000018.1"/>
</dbReference>
<gene>
    <name evidence="2" type="ORF">PPSIR1_21239</name>
</gene>
<evidence type="ECO:0000313" key="2">
    <source>
        <dbReference type="EMBL" id="EDM79594.1"/>
    </source>
</evidence>
<keyword evidence="1" id="KW-0472">Membrane</keyword>
<keyword evidence="1" id="KW-0812">Transmembrane</keyword>
<keyword evidence="1" id="KW-1133">Transmembrane helix</keyword>
<accession>A6G3I7</accession>
<keyword evidence="3" id="KW-1185">Reference proteome</keyword>
<proteinExistence type="predicted"/>
<evidence type="ECO:0000313" key="3">
    <source>
        <dbReference type="Proteomes" id="UP000005801"/>
    </source>
</evidence>
<sequence>MDLKKLFVRPGFVFESPNVGVVGDGPATQEPVHAHFDPTLGPSGPHVHDDGPAPTMGAGVEPDPGAPGEVPLIGGGTMHYTNILDPLWAEFDDPEERTVGRLLMLLNEVGDEALRVHQIAQDLWERTPKSAFPESVREQFDREFLAYARRINAYKQRLDGLDPSSTDTDEVYLGLVKRRPGLGPVPDAIMHLYFANQLGILGEHAHEMGKGFMGRVMARLDAAEDQADKAAKLVEESGREVREEGAEFWEQVQEMRWWLVGGTVATVGTAVGVVVGLGRVSGSGKTRGGSES</sequence>
<dbReference type="Proteomes" id="UP000005801">
    <property type="component" value="Unassembled WGS sequence"/>
</dbReference>
<dbReference type="EMBL" id="ABCS01000018">
    <property type="protein sequence ID" value="EDM79594.1"/>
    <property type="molecule type" value="Genomic_DNA"/>
</dbReference>
<dbReference type="AlphaFoldDB" id="A6G3I7"/>
<evidence type="ECO:0000256" key="1">
    <source>
        <dbReference type="SAM" id="Phobius"/>
    </source>
</evidence>
<dbReference type="STRING" id="391625.PPSIR1_21239"/>
<protein>
    <submittedName>
        <fullName evidence="2">Uncharacterized protein</fullName>
    </submittedName>
</protein>
<reference evidence="2 3" key="1">
    <citation type="submission" date="2007-06" db="EMBL/GenBank/DDBJ databases">
        <authorList>
            <person name="Shimkets L."/>
            <person name="Ferriera S."/>
            <person name="Johnson J."/>
            <person name="Kravitz S."/>
            <person name="Beeson K."/>
            <person name="Sutton G."/>
            <person name="Rogers Y.-H."/>
            <person name="Friedman R."/>
            <person name="Frazier M."/>
            <person name="Venter J.C."/>
        </authorList>
    </citation>
    <scope>NUCLEOTIDE SEQUENCE [LARGE SCALE GENOMIC DNA]</scope>
    <source>
        <strain evidence="2 3">SIR-1</strain>
    </source>
</reference>
<comment type="caution">
    <text evidence="2">The sequence shown here is derived from an EMBL/GenBank/DDBJ whole genome shotgun (WGS) entry which is preliminary data.</text>
</comment>
<name>A6G3I7_9BACT</name>
<organism evidence="2 3">
    <name type="scientific">Plesiocystis pacifica SIR-1</name>
    <dbReference type="NCBI Taxonomy" id="391625"/>
    <lineage>
        <taxon>Bacteria</taxon>
        <taxon>Pseudomonadati</taxon>
        <taxon>Myxococcota</taxon>
        <taxon>Polyangia</taxon>
        <taxon>Nannocystales</taxon>
        <taxon>Nannocystaceae</taxon>
        <taxon>Plesiocystis</taxon>
    </lineage>
</organism>
<feature type="transmembrane region" description="Helical" evidence="1">
    <location>
        <begin position="257"/>
        <end position="277"/>
    </location>
</feature>